<feature type="transmembrane region" description="Helical" evidence="1">
    <location>
        <begin position="73"/>
        <end position="91"/>
    </location>
</feature>
<feature type="transmembrane region" description="Helical" evidence="1">
    <location>
        <begin position="6"/>
        <end position="33"/>
    </location>
</feature>
<dbReference type="Proteomes" id="UP000029585">
    <property type="component" value="Unassembled WGS sequence"/>
</dbReference>
<evidence type="ECO:0000256" key="1">
    <source>
        <dbReference type="SAM" id="Phobius"/>
    </source>
</evidence>
<gene>
    <name evidence="2" type="ORF">HMPREF9460_01296</name>
</gene>
<dbReference type="PATRIC" id="fig|742738.3.peg.1343"/>
<reference evidence="2 3" key="1">
    <citation type="submission" date="2011-08" db="EMBL/GenBank/DDBJ databases">
        <title>The Genome Sequence of Clostridium orbiscindens 1_3_50AFAA.</title>
        <authorList>
            <consortium name="The Broad Institute Genome Sequencing Platform"/>
            <person name="Earl A."/>
            <person name="Ward D."/>
            <person name="Feldgarden M."/>
            <person name="Gevers D."/>
            <person name="Daigneault M."/>
            <person name="Strauss J."/>
            <person name="Allen-Vercoe E."/>
            <person name="Young S.K."/>
            <person name="Zeng Q."/>
            <person name="Gargeya S."/>
            <person name="Fitzgerald M."/>
            <person name="Haas B."/>
            <person name="Abouelleil A."/>
            <person name="Alvarado L."/>
            <person name="Arachchi H.M."/>
            <person name="Berlin A."/>
            <person name="Brown A."/>
            <person name="Chapman S.B."/>
            <person name="Chen Z."/>
            <person name="Dunbar C."/>
            <person name="Freedman E."/>
            <person name="Gearin G."/>
            <person name="Gellesch M."/>
            <person name="Goldberg J."/>
            <person name="Griggs A."/>
            <person name="Gujja S."/>
            <person name="Heiman D."/>
            <person name="Howarth C."/>
            <person name="Larson L."/>
            <person name="Lui A."/>
            <person name="MacDonald P.J.P."/>
            <person name="Montmayeur A."/>
            <person name="Murphy C."/>
            <person name="Neiman D."/>
            <person name="Pearson M."/>
            <person name="Priest M."/>
            <person name="Roberts A."/>
            <person name="Saif S."/>
            <person name="Shea T."/>
            <person name="Shenoy N."/>
            <person name="Sisk P."/>
            <person name="Stolte C."/>
            <person name="Sykes S."/>
            <person name="Wortman J."/>
            <person name="Nusbaum C."/>
            <person name="Birren B."/>
        </authorList>
    </citation>
    <scope>NUCLEOTIDE SEQUENCE [LARGE SCALE GENOMIC DNA]</scope>
    <source>
        <strain evidence="2 3">1_3_50AFAA</strain>
    </source>
</reference>
<dbReference type="HOGENOM" id="CLU_2245253_0_0_9"/>
<comment type="caution">
    <text evidence="2">The sequence shown here is derived from an EMBL/GenBank/DDBJ whole genome shotgun (WGS) entry which is preliminary data.</text>
</comment>
<name>A0A096DEZ1_FLAPL</name>
<accession>A0A096DEZ1</accession>
<dbReference type="RefSeq" id="WP_024723060.1">
    <property type="nucleotide sequence ID" value="NZ_KN174162.1"/>
</dbReference>
<dbReference type="EMBL" id="ADLO01000047">
    <property type="protein sequence ID" value="KGF56094.1"/>
    <property type="molecule type" value="Genomic_DNA"/>
</dbReference>
<keyword evidence="1" id="KW-0812">Transmembrane</keyword>
<feature type="transmembrane region" description="Helical" evidence="1">
    <location>
        <begin position="40"/>
        <end position="61"/>
    </location>
</feature>
<keyword evidence="1" id="KW-0472">Membrane</keyword>
<evidence type="ECO:0000313" key="2">
    <source>
        <dbReference type="EMBL" id="KGF56094.1"/>
    </source>
</evidence>
<dbReference type="AlphaFoldDB" id="A0A096DEZ1"/>
<organism evidence="2 3">
    <name type="scientific">Flavonifractor plautii 1_3_50AFAA</name>
    <dbReference type="NCBI Taxonomy" id="742738"/>
    <lineage>
        <taxon>Bacteria</taxon>
        <taxon>Bacillati</taxon>
        <taxon>Bacillota</taxon>
        <taxon>Clostridia</taxon>
        <taxon>Eubacteriales</taxon>
        <taxon>Oscillospiraceae</taxon>
        <taxon>Flavonifractor</taxon>
    </lineage>
</organism>
<sequence length="104" mass="11587">MKSLFTALHLATGAGPALTLLLALVILLFHIWASRRSPRYWYLGGIVPLAWFLCLGILLFNGRLALPGELGHLLFPTLVLLLLWLEGHLAAKKRELARMKATDM</sequence>
<evidence type="ECO:0000313" key="3">
    <source>
        <dbReference type="Proteomes" id="UP000029585"/>
    </source>
</evidence>
<keyword evidence="3" id="KW-1185">Reference proteome</keyword>
<keyword evidence="1" id="KW-1133">Transmembrane helix</keyword>
<proteinExistence type="predicted"/>
<protein>
    <submittedName>
        <fullName evidence="2">Uncharacterized protein</fullName>
    </submittedName>
</protein>